<gene>
    <name evidence="2" type="ORF">GA0070215_102231</name>
</gene>
<sequence length="156" mass="16396">MTERPGYTPDHIVRAMSLPRRVGVLVAGLGGLAGSTTIGLLWATEPGALPAGTKLVFAAMILVGVTWACFAGWALIRRPLFAVDRVITGWLAATFSFLTTGGTVAVAVNRTSTVGVLAAGGLGLILIVVSSTMLIRARAYRATLLARKRELEDHKP</sequence>
<keyword evidence="1" id="KW-1133">Transmembrane helix</keyword>
<reference evidence="3" key="1">
    <citation type="submission" date="2016-06" db="EMBL/GenBank/DDBJ databases">
        <authorList>
            <person name="Varghese N."/>
        </authorList>
    </citation>
    <scope>NUCLEOTIDE SEQUENCE [LARGE SCALE GENOMIC DNA]</scope>
    <source>
        <strain evidence="3">DSM 45555</strain>
    </source>
</reference>
<dbReference type="RefSeq" id="WP_026267927.1">
    <property type="nucleotide sequence ID" value="NZ_FMCV01000002.1"/>
</dbReference>
<organism evidence="2 3">
    <name type="scientific">Micromonospora marina</name>
    <dbReference type="NCBI Taxonomy" id="307120"/>
    <lineage>
        <taxon>Bacteria</taxon>
        <taxon>Bacillati</taxon>
        <taxon>Actinomycetota</taxon>
        <taxon>Actinomycetes</taxon>
        <taxon>Micromonosporales</taxon>
        <taxon>Micromonosporaceae</taxon>
        <taxon>Micromonospora</taxon>
    </lineage>
</organism>
<protein>
    <recommendedName>
        <fullName evidence="4">Transmembrane protein</fullName>
    </recommendedName>
</protein>
<feature type="transmembrane region" description="Helical" evidence="1">
    <location>
        <begin position="114"/>
        <end position="135"/>
    </location>
</feature>
<feature type="transmembrane region" description="Helical" evidence="1">
    <location>
        <begin position="55"/>
        <end position="76"/>
    </location>
</feature>
<dbReference type="AlphaFoldDB" id="A0A1C4UX74"/>
<dbReference type="Proteomes" id="UP000198551">
    <property type="component" value="Unassembled WGS sequence"/>
</dbReference>
<evidence type="ECO:0000256" key="1">
    <source>
        <dbReference type="SAM" id="Phobius"/>
    </source>
</evidence>
<keyword evidence="1" id="KW-0472">Membrane</keyword>
<evidence type="ECO:0000313" key="3">
    <source>
        <dbReference type="Proteomes" id="UP000198551"/>
    </source>
</evidence>
<evidence type="ECO:0000313" key="2">
    <source>
        <dbReference type="EMBL" id="SCE76317.1"/>
    </source>
</evidence>
<feature type="transmembrane region" description="Helical" evidence="1">
    <location>
        <begin position="88"/>
        <end position="108"/>
    </location>
</feature>
<keyword evidence="1" id="KW-0812">Transmembrane</keyword>
<feature type="transmembrane region" description="Helical" evidence="1">
    <location>
        <begin position="22"/>
        <end position="43"/>
    </location>
</feature>
<name>A0A1C4UX74_9ACTN</name>
<proteinExistence type="predicted"/>
<keyword evidence="3" id="KW-1185">Reference proteome</keyword>
<evidence type="ECO:0008006" key="4">
    <source>
        <dbReference type="Google" id="ProtNLM"/>
    </source>
</evidence>
<accession>A0A1C4UX74</accession>
<dbReference type="EMBL" id="FMCV01000002">
    <property type="protein sequence ID" value="SCE76317.1"/>
    <property type="molecule type" value="Genomic_DNA"/>
</dbReference>